<proteinExistence type="predicted"/>
<dbReference type="SUPFAM" id="SSF53448">
    <property type="entry name" value="Nucleotide-diphospho-sugar transferases"/>
    <property type="match status" value="1"/>
</dbReference>
<feature type="domain" description="CBS" evidence="2">
    <location>
        <begin position="67"/>
        <end position="123"/>
    </location>
</feature>
<dbReference type="SUPFAM" id="SSF54631">
    <property type="entry name" value="CBS-domain pair"/>
    <property type="match status" value="1"/>
</dbReference>
<dbReference type="AlphaFoldDB" id="A0A126T6S2"/>
<dbReference type="Gene3D" id="3.90.550.10">
    <property type="entry name" value="Spore Coat Polysaccharide Biosynthesis Protein SpsA, Chain A"/>
    <property type="match status" value="1"/>
</dbReference>
<dbReference type="Pfam" id="PF00483">
    <property type="entry name" value="NTP_transferase"/>
    <property type="match status" value="1"/>
</dbReference>
<dbReference type="OrthoDB" id="9803871at2"/>
<accession>A0A126T6S2</accession>
<dbReference type="EMBL" id="CP014476">
    <property type="protein sequence ID" value="AMK77766.1"/>
    <property type="molecule type" value="Genomic_DNA"/>
</dbReference>
<dbReference type="CDD" id="cd04607">
    <property type="entry name" value="CBS_pair_NTP_transferase_assoc"/>
    <property type="match status" value="1"/>
</dbReference>
<dbReference type="InterPro" id="IPR046342">
    <property type="entry name" value="CBS_dom_sf"/>
</dbReference>
<dbReference type="RefSeq" id="WP_036276958.1">
    <property type="nucleotide sequence ID" value="NZ_CP014476.1"/>
</dbReference>
<keyword evidence="4" id="KW-1185">Reference proteome</keyword>
<name>A0A126T6S2_9GAMM</name>
<reference evidence="3 4" key="1">
    <citation type="journal article" date="2015" name="Environ. Microbiol.">
        <title>Methane oxidation coupled to nitrate reduction under hypoxia by the Gammaproteobacterium Methylomonas denitrificans, sp. nov. type strain FJG1.</title>
        <authorList>
            <person name="Kits K.D."/>
            <person name="Klotz M.G."/>
            <person name="Stein L.Y."/>
        </authorList>
    </citation>
    <scope>NUCLEOTIDE SEQUENCE [LARGE SCALE GENOMIC DNA]</scope>
    <source>
        <strain evidence="3 4">FJG1</strain>
    </source>
</reference>
<evidence type="ECO:0000313" key="3">
    <source>
        <dbReference type="EMBL" id="AMK77766.1"/>
    </source>
</evidence>
<protein>
    <submittedName>
        <fullName evidence="3">Alcohol dehydrogenase</fullName>
    </submittedName>
</protein>
<dbReference type="Proteomes" id="UP000030512">
    <property type="component" value="Chromosome"/>
</dbReference>
<dbReference type="PANTHER" id="PTHR22572">
    <property type="entry name" value="SUGAR-1-PHOSPHATE GUANYL TRANSFERASE"/>
    <property type="match status" value="1"/>
</dbReference>
<dbReference type="KEGG" id="mdn:JT25_014995"/>
<feature type="domain" description="CBS" evidence="2">
    <location>
        <begin position="1"/>
        <end position="59"/>
    </location>
</feature>
<dbReference type="InterPro" id="IPR000644">
    <property type="entry name" value="CBS_dom"/>
</dbReference>
<dbReference type="Gene3D" id="3.10.580.10">
    <property type="entry name" value="CBS-domain"/>
    <property type="match status" value="1"/>
</dbReference>
<keyword evidence="1" id="KW-0129">CBS domain</keyword>
<evidence type="ECO:0000259" key="2">
    <source>
        <dbReference type="PROSITE" id="PS51371"/>
    </source>
</evidence>
<dbReference type="Pfam" id="PF00571">
    <property type="entry name" value="CBS"/>
    <property type="match status" value="2"/>
</dbReference>
<dbReference type="PROSITE" id="PS51371">
    <property type="entry name" value="CBS"/>
    <property type="match status" value="2"/>
</dbReference>
<dbReference type="InterPro" id="IPR050486">
    <property type="entry name" value="Mannose-1P_guanyltransferase"/>
</dbReference>
<dbReference type="InterPro" id="IPR029044">
    <property type="entry name" value="Nucleotide-diphossugar_trans"/>
</dbReference>
<organism evidence="3 4">
    <name type="scientific">Methylomonas denitrificans</name>
    <dbReference type="NCBI Taxonomy" id="1538553"/>
    <lineage>
        <taxon>Bacteria</taxon>
        <taxon>Pseudomonadati</taxon>
        <taxon>Pseudomonadota</taxon>
        <taxon>Gammaproteobacteria</taxon>
        <taxon>Methylococcales</taxon>
        <taxon>Methylococcaceae</taxon>
        <taxon>Methylomonas</taxon>
    </lineage>
</organism>
<gene>
    <name evidence="3" type="ORF">JT25_014995</name>
</gene>
<dbReference type="STRING" id="1538553.JT25_014995"/>
<dbReference type="InterPro" id="IPR005835">
    <property type="entry name" value="NTP_transferase_dom"/>
</dbReference>
<sequence>MRQHWQQVLIRPEATLRATIEVIDRAALQIALVVDEQEKLLGVVTDGDIRRALIRGLSLEHPVGEVMNKRPKVAALQDSKTQLIAMMEGHHLYQLPVVDDQGRVVRLESLQALYKQPAFPNPVFLMAGGFGTRLRPYTDDCPKPLLEIGGKPILETIIENFVKSGFRQFYIAVHYRAQQIKDYFGDGGRWGVKIDYIDEMEPMGTAGAIGLLPENLPDVPLIVMNGDILTQIDFSRLLAYHNEQQAIATLCVRQYEYQIPYGVVTLEQQRVIGIEEKPLQSCLANAGIYVLDHSLINSIAAQKKLDMPTLLNQQVVRGETVSMFPVNDYWLDIGREADFLRAQGEFAQYF</sequence>
<evidence type="ECO:0000313" key="4">
    <source>
        <dbReference type="Proteomes" id="UP000030512"/>
    </source>
</evidence>
<evidence type="ECO:0000256" key="1">
    <source>
        <dbReference type="PROSITE-ProRule" id="PRU00703"/>
    </source>
</evidence>
<dbReference type="CDD" id="cd06426">
    <property type="entry name" value="NTP_transferase_like_2"/>
    <property type="match status" value="1"/>
</dbReference>